<feature type="repeat" description="Pumilio" evidence="10">
    <location>
        <begin position="985"/>
        <end position="1020"/>
    </location>
</feature>
<dbReference type="FunFam" id="1.25.10.10:FF:000004">
    <property type="entry name" value="Pumilio homolog 1 isoform 2"/>
    <property type="match status" value="1"/>
</dbReference>
<evidence type="ECO:0000256" key="2">
    <source>
        <dbReference type="ARBA" id="ARBA00022490"/>
    </source>
</evidence>
<dbReference type="Proteomes" id="UP000594638">
    <property type="component" value="Unassembled WGS sequence"/>
</dbReference>
<feature type="repeat" description="Pumilio" evidence="10">
    <location>
        <begin position="1093"/>
        <end position="1129"/>
    </location>
</feature>
<feature type="repeat" description="Pumilio" evidence="10">
    <location>
        <begin position="1057"/>
        <end position="1092"/>
    </location>
</feature>
<evidence type="ECO:0000256" key="7">
    <source>
        <dbReference type="ARBA" id="ARBA00023157"/>
    </source>
</evidence>
<keyword evidence="2" id="KW-0963">Cytoplasm</keyword>
<dbReference type="InterPro" id="IPR001313">
    <property type="entry name" value="Pumilio_RNA-bd_rpt"/>
</dbReference>
<dbReference type="Pfam" id="PF07990">
    <property type="entry name" value="NABP"/>
    <property type="match status" value="1"/>
</dbReference>
<dbReference type="EMBL" id="CACTIH010009467">
    <property type="protein sequence ID" value="CAA3031636.1"/>
    <property type="molecule type" value="Genomic_DNA"/>
</dbReference>
<dbReference type="FunFam" id="3.40.30.10:FF:000245">
    <property type="entry name" value="Thioredoxin"/>
    <property type="match status" value="1"/>
</dbReference>
<dbReference type="PANTHER" id="PTHR12537:SF12">
    <property type="entry name" value="MATERNAL PROTEIN PUMILIO"/>
    <property type="match status" value="1"/>
</dbReference>
<sequence>MSSFEVFPSIKIPFRRKPVLYNSDCSIYSNGKSIFFGTENVKNFTKNNLLALSYHGEAGSIVQQGLHNLPLSVELEPISGEAQFDRVIAEAQQLDESIVILWMATWCRKCIYLKPKLEKLAADYYPRVQFYCVDVNSVPHKLVVHAGITKMPTIQLWRDGKKLGEVIGGHKAHLVVNEVREMIENENSSSNVNLVVNIMNGLNSKGNLENNANLQNELELLLLQKQSNRGLILERERELSINRSGSAPPTVDGSLCTAGSLIKNPNFMTLDNDGSSSGTSGNNGAMTEEEIRSLPAYLEYYYSHENLNPRLPPPLLSKEDWRIAQRIRAAGSGFGGVGDWRNENLVDDGVQSSLFSMQPGISVQKAEDELIELRKAALRNLSRKNSFDYLHKASTGSSSTGLGVRRKSFADILQEGLGQPVTSSGHLSRPASHDSIGDALSSTGMSREGLGRPMTSSGRLSRPASHDSFGSVLGSVGMSQEGLGQHVSSSGHLSRPAKHDSIAAVLDSMGISSTHLAQIRNRAKSIEAMHSENAFTVFSSTQNLGLALPNSFASSVGSSLSRSRTPESHLAGRSTSPRLVNVGNGVRFTDKITSSASDTLNVSSTGINEIADIAASLSGLGMLKGQHLIQENILNSSLQMGISNGHRENQHRQYFEKSTIEKLENAIAYADLSRDNESMRGFNISNSHLDGQVNFPTRASSFSNLQSQLNPSEYANKEDLNIQIQGHNSPVMVVSGRGHNGCSADHKPDMMINDRLAAGSVLNGTTGNRQSLGSSNQTSSGLHHPVMDPHQVHYTQKMSNYGKNVAYISGSSSQGRYYVGGPHGREELQPLGKAYLEALLVQQKRQYQSHCLHESDSINHQYRSDPAFDPCAVPYQGNPMMNSVHSTISTRSPMFSNRQSSHIQSFLRNSEGVSTGSLHSESENNMEGRSESLLEAFKNNKTRSLELSDVLSHFIEFSMDQYGSRFIQQKLEIATFEEKMKIFPEIIPHAPSLMTDVFGNYVIQKFFEHGTESQQKELASQLIGHVLHLSLQMYGCRVIQKALEVVDVELQTKMVAELDGSVMKCVQDQNGNHVIQKSIECVPQDRIQFMISSFIGQVVTLSTHPYGCRVIQRVLEYCGDPNTLQMFMDEIMNSVCTLAQDQFGNYVIQHVLQHGKPHERSAIISKLAGQIVKMSQQKFASNVVEKCLIFGGPEERKLIVSEMLGSTDENEPLQAMMKDQFGNYVVQKVLETCDDRSREFILSRIKVHLNALKRYTYGKHVVSRVEKLVATGEKHIVPSSSPSYS</sequence>
<dbReference type="SUPFAM" id="SSF48371">
    <property type="entry name" value="ARM repeat"/>
    <property type="match status" value="1"/>
</dbReference>
<evidence type="ECO:0000259" key="13">
    <source>
        <dbReference type="PROSITE" id="PS51352"/>
    </source>
</evidence>
<comment type="caution">
    <text evidence="14">The sequence shown here is derived from an EMBL/GenBank/DDBJ whole genome shotgun (WGS) entry which is preliminary data.</text>
</comment>
<feature type="domain" description="Thioredoxin" evidence="13">
    <location>
        <begin position="62"/>
        <end position="188"/>
    </location>
</feature>
<keyword evidence="8" id="KW-0676">Redox-active center</keyword>
<dbReference type="GO" id="GO:0005737">
    <property type="term" value="C:cytoplasm"/>
    <property type="evidence" value="ECO:0007669"/>
    <property type="project" value="UniProtKB-SubCell"/>
</dbReference>
<evidence type="ECO:0000256" key="11">
    <source>
        <dbReference type="SAM" id="MobiDB-lite"/>
    </source>
</evidence>
<feature type="repeat" description="Pumilio" evidence="10">
    <location>
        <begin position="1130"/>
        <end position="1165"/>
    </location>
</feature>
<evidence type="ECO:0000256" key="1">
    <source>
        <dbReference type="ARBA" id="ARBA00004496"/>
    </source>
</evidence>
<evidence type="ECO:0000256" key="8">
    <source>
        <dbReference type="ARBA" id="ARBA00023284"/>
    </source>
</evidence>
<dbReference type="GO" id="GO:0006417">
    <property type="term" value="P:regulation of translation"/>
    <property type="evidence" value="ECO:0007669"/>
    <property type="project" value="UniProtKB-KW"/>
</dbReference>
<evidence type="ECO:0000313" key="15">
    <source>
        <dbReference type="Proteomes" id="UP000594638"/>
    </source>
</evidence>
<dbReference type="Gramene" id="OE9A076789T3">
    <property type="protein sequence ID" value="OE9A076789C3"/>
    <property type="gene ID" value="OE9A076789"/>
</dbReference>
<dbReference type="Pfam" id="PF00085">
    <property type="entry name" value="Thioredoxin"/>
    <property type="match status" value="1"/>
</dbReference>
<dbReference type="PANTHER" id="PTHR12537">
    <property type="entry name" value="RNA BINDING PROTEIN PUMILIO-RELATED"/>
    <property type="match status" value="1"/>
</dbReference>
<dbReference type="InterPro" id="IPR036249">
    <property type="entry name" value="Thioredoxin-like_sf"/>
</dbReference>
<dbReference type="InterPro" id="IPR033133">
    <property type="entry name" value="PUM-HD"/>
</dbReference>
<dbReference type="InterPro" id="IPR012940">
    <property type="entry name" value="NABP"/>
</dbReference>
<dbReference type="SUPFAM" id="SSF52833">
    <property type="entry name" value="Thioredoxin-like"/>
    <property type="match status" value="1"/>
</dbReference>
<dbReference type="InterPro" id="IPR016024">
    <property type="entry name" value="ARM-type_fold"/>
</dbReference>
<dbReference type="Pfam" id="PF00806">
    <property type="entry name" value="PUF"/>
    <property type="match status" value="8"/>
</dbReference>
<dbReference type="CDD" id="cd07920">
    <property type="entry name" value="Pumilio"/>
    <property type="match status" value="1"/>
</dbReference>
<accession>A0A8S0VD49</accession>
<feature type="region of interest" description="Disordered" evidence="11">
    <location>
        <begin position="557"/>
        <end position="576"/>
    </location>
</feature>
<protein>
    <submittedName>
        <fullName evidence="14">Pumilio homolog 4</fullName>
    </submittedName>
</protein>
<dbReference type="InterPro" id="IPR013766">
    <property type="entry name" value="Thioredoxin_domain"/>
</dbReference>
<comment type="function">
    <text evidence="9">Sequence-specific RNA-binding protein that regulates translation and mRNA stability by binding the 3'-UTR of target mRNAs. Binds the APUM-binding elements (APBEs) in the 3'-UTR mRNA sequence of CLV1, PNH, WUS and FAS2.</text>
</comment>
<evidence type="ECO:0000256" key="9">
    <source>
        <dbReference type="ARBA" id="ARBA00055193"/>
    </source>
</evidence>
<dbReference type="CDD" id="cd02947">
    <property type="entry name" value="TRX_family"/>
    <property type="match status" value="1"/>
</dbReference>
<dbReference type="GO" id="GO:0003729">
    <property type="term" value="F:mRNA binding"/>
    <property type="evidence" value="ECO:0007669"/>
    <property type="project" value="UniProtKB-ARBA"/>
</dbReference>
<organism evidence="14 15">
    <name type="scientific">Olea europaea subsp. europaea</name>
    <dbReference type="NCBI Taxonomy" id="158383"/>
    <lineage>
        <taxon>Eukaryota</taxon>
        <taxon>Viridiplantae</taxon>
        <taxon>Streptophyta</taxon>
        <taxon>Embryophyta</taxon>
        <taxon>Tracheophyta</taxon>
        <taxon>Spermatophyta</taxon>
        <taxon>Magnoliopsida</taxon>
        <taxon>eudicotyledons</taxon>
        <taxon>Gunneridae</taxon>
        <taxon>Pentapetalae</taxon>
        <taxon>asterids</taxon>
        <taxon>lamiids</taxon>
        <taxon>Lamiales</taxon>
        <taxon>Oleaceae</taxon>
        <taxon>Oleeae</taxon>
        <taxon>Olea</taxon>
    </lineage>
</organism>
<dbReference type="Gene3D" id="3.40.30.10">
    <property type="entry name" value="Glutaredoxin"/>
    <property type="match status" value="1"/>
</dbReference>
<feature type="repeat" description="Pumilio" evidence="10">
    <location>
        <begin position="949"/>
        <end position="984"/>
    </location>
</feature>
<evidence type="ECO:0000259" key="12">
    <source>
        <dbReference type="PROSITE" id="PS50303"/>
    </source>
</evidence>
<dbReference type="Gene3D" id="1.25.10.10">
    <property type="entry name" value="Leucine-rich Repeat Variant"/>
    <property type="match status" value="1"/>
</dbReference>
<evidence type="ECO:0000313" key="14">
    <source>
        <dbReference type="EMBL" id="CAA3031636.1"/>
    </source>
</evidence>
<dbReference type="PROSITE" id="PS50302">
    <property type="entry name" value="PUM"/>
    <property type="match status" value="8"/>
</dbReference>
<keyword evidence="4" id="KW-0810">Translation regulation</keyword>
<reference evidence="14 15" key="1">
    <citation type="submission" date="2019-12" db="EMBL/GenBank/DDBJ databases">
        <authorList>
            <person name="Alioto T."/>
            <person name="Alioto T."/>
            <person name="Gomez Garrido J."/>
        </authorList>
    </citation>
    <scope>NUCLEOTIDE SEQUENCE [LARGE SCALE GENOMIC DNA]</scope>
</reference>
<evidence type="ECO:0000256" key="10">
    <source>
        <dbReference type="PROSITE-ProRule" id="PRU00317"/>
    </source>
</evidence>
<proteinExistence type="predicted"/>
<keyword evidence="15" id="KW-1185">Reference proteome</keyword>
<dbReference type="OrthoDB" id="668540at2759"/>
<keyword evidence="6" id="KW-0813">Transport</keyword>
<feature type="region of interest" description="Disordered" evidence="11">
    <location>
        <begin position="420"/>
        <end position="475"/>
    </location>
</feature>
<gene>
    <name evidence="14" type="ORF">OLEA9_A076789</name>
</gene>
<feature type="repeat" description="Pumilio" evidence="10">
    <location>
        <begin position="1021"/>
        <end position="1056"/>
    </location>
</feature>
<keyword evidence="7" id="KW-1015">Disulfide bond</keyword>
<dbReference type="InterPro" id="IPR033712">
    <property type="entry name" value="Pumilio_RNA-bd"/>
</dbReference>
<feature type="repeat" description="Pumilio" evidence="10">
    <location>
        <begin position="1202"/>
        <end position="1243"/>
    </location>
</feature>
<dbReference type="PROSITE" id="PS50303">
    <property type="entry name" value="PUM_HD"/>
    <property type="match status" value="1"/>
</dbReference>
<evidence type="ECO:0000256" key="4">
    <source>
        <dbReference type="ARBA" id="ARBA00022845"/>
    </source>
</evidence>
<feature type="repeat" description="Pumilio" evidence="10">
    <location>
        <begin position="1166"/>
        <end position="1201"/>
    </location>
</feature>
<evidence type="ECO:0000256" key="5">
    <source>
        <dbReference type="ARBA" id="ARBA00022884"/>
    </source>
</evidence>
<dbReference type="InterPro" id="IPR011989">
    <property type="entry name" value="ARM-like"/>
</dbReference>
<evidence type="ECO:0000256" key="3">
    <source>
        <dbReference type="ARBA" id="ARBA00022737"/>
    </source>
</evidence>
<keyword evidence="6" id="KW-0249">Electron transport</keyword>
<comment type="subcellular location">
    <subcellularLocation>
        <location evidence="1">Cytoplasm</location>
    </subcellularLocation>
</comment>
<evidence type="ECO:0000256" key="6">
    <source>
        <dbReference type="ARBA" id="ARBA00022982"/>
    </source>
</evidence>
<name>A0A8S0VD49_OLEEU</name>
<dbReference type="PROSITE" id="PS51352">
    <property type="entry name" value="THIOREDOXIN_2"/>
    <property type="match status" value="1"/>
</dbReference>
<dbReference type="SMART" id="SM00025">
    <property type="entry name" value="Pumilio"/>
    <property type="match status" value="8"/>
</dbReference>
<feature type="domain" description="PUM-HD" evidence="12">
    <location>
        <begin position="928"/>
        <end position="1269"/>
    </location>
</feature>
<keyword evidence="3" id="KW-0677">Repeat</keyword>
<keyword evidence="5" id="KW-0694">RNA-binding</keyword>